<dbReference type="SUPFAM" id="SSF52161">
    <property type="entry name" value="Ribosomal protein L13"/>
    <property type="match status" value="1"/>
</dbReference>
<dbReference type="PANTHER" id="PTHR11545">
    <property type="entry name" value="RIBOSOMAL PROTEIN L13"/>
    <property type="match status" value="1"/>
</dbReference>
<organism evidence="5 6">
    <name type="scientific">Methanococcus voltae</name>
    <dbReference type="NCBI Taxonomy" id="2188"/>
    <lineage>
        <taxon>Archaea</taxon>
        <taxon>Methanobacteriati</taxon>
        <taxon>Methanobacteriota</taxon>
        <taxon>Methanomada group</taxon>
        <taxon>Methanococci</taxon>
        <taxon>Methanococcales</taxon>
        <taxon>Methanococcaceae</taxon>
        <taxon>Methanococcus</taxon>
    </lineage>
</organism>
<gene>
    <name evidence="4" type="primary">rpl13</name>
    <name evidence="5" type="ORF">J3E07_000860</name>
</gene>
<dbReference type="InterPro" id="IPR005755">
    <property type="entry name" value="Ribosomal_uL13_euk/arc"/>
</dbReference>
<name>A0A8J7UR59_METVO</name>
<proteinExistence type="inferred from homology"/>
<evidence type="ECO:0000256" key="4">
    <source>
        <dbReference type="HAMAP-Rule" id="MF_01366"/>
    </source>
</evidence>
<comment type="function">
    <text evidence="4">This protein is one of the early assembly proteins of the 50S ribosomal subunit, although it is not seen to bind rRNA by itself. It is important during the early stages of 50S assembly.</text>
</comment>
<dbReference type="OrthoDB" id="7668at2157"/>
<sequence>MVVINAENAVVGRLASYVAKVALSGEEVTIINAEKAIMTGSKEFVFQKYVQLRNRKSISNPKKMGPKFPRRPEDILRRVIRGMLPYKKPRGVAAFKNIKVEVGAPAGVEADIILGSMPKTNKYVTLGELSSFLGAKF</sequence>
<dbReference type="InterPro" id="IPR005822">
    <property type="entry name" value="Ribosomal_uL13"/>
</dbReference>
<dbReference type="GO" id="GO:0003735">
    <property type="term" value="F:structural constituent of ribosome"/>
    <property type="evidence" value="ECO:0007669"/>
    <property type="project" value="UniProtKB-UniRule"/>
</dbReference>
<dbReference type="AlphaFoldDB" id="A0A8J7UR59"/>
<dbReference type="InterPro" id="IPR005823">
    <property type="entry name" value="Ribosomal_uL13_bac-type"/>
</dbReference>
<keyword evidence="3 4" id="KW-0687">Ribonucleoprotein</keyword>
<dbReference type="NCBIfam" id="TIGR01077">
    <property type="entry name" value="L13_A_E"/>
    <property type="match status" value="1"/>
</dbReference>
<dbReference type="PIRSF" id="PIRSF002181">
    <property type="entry name" value="Ribosomal_L13"/>
    <property type="match status" value="1"/>
</dbReference>
<dbReference type="GO" id="GO:0017148">
    <property type="term" value="P:negative regulation of translation"/>
    <property type="evidence" value="ECO:0007669"/>
    <property type="project" value="TreeGrafter"/>
</dbReference>
<dbReference type="NCBIfam" id="NF005004">
    <property type="entry name" value="PRK06394.1"/>
    <property type="match status" value="1"/>
</dbReference>
<comment type="similarity">
    <text evidence="1 4">Belongs to the universal ribosomal protein uL13 family.</text>
</comment>
<reference evidence="5" key="1">
    <citation type="submission" date="2021-03" db="EMBL/GenBank/DDBJ databases">
        <title>Genomic Encyclopedia of Type Strains, Phase IV (KMG-V): Genome sequencing to study the core and pangenomes of soil and plant-associated prokaryotes.</title>
        <authorList>
            <person name="Whitman W."/>
        </authorList>
    </citation>
    <scope>NUCLEOTIDE SEQUENCE</scope>
    <source>
        <strain evidence="5">C4</strain>
    </source>
</reference>
<dbReference type="InterPro" id="IPR036899">
    <property type="entry name" value="Ribosomal_uL13_sf"/>
</dbReference>
<dbReference type="Gene3D" id="3.90.1180.10">
    <property type="entry name" value="Ribosomal protein L13"/>
    <property type="match status" value="1"/>
</dbReference>
<dbReference type="GO" id="GO:0003729">
    <property type="term" value="F:mRNA binding"/>
    <property type="evidence" value="ECO:0007669"/>
    <property type="project" value="TreeGrafter"/>
</dbReference>
<comment type="caution">
    <text evidence="5">The sequence shown here is derived from an EMBL/GenBank/DDBJ whole genome shotgun (WGS) entry which is preliminary data.</text>
</comment>
<dbReference type="GO" id="GO:0022625">
    <property type="term" value="C:cytosolic large ribosomal subunit"/>
    <property type="evidence" value="ECO:0007669"/>
    <property type="project" value="UniProtKB-UniRule"/>
</dbReference>
<dbReference type="HAMAP" id="MF_01366">
    <property type="entry name" value="Ribosomal_uL13"/>
    <property type="match status" value="1"/>
</dbReference>
<protein>
    <recommendedName>
        <fullName evidence="4">Large ribosomal subunit protein uL13</fullName>
    </recommendedName>
</protein>
<dbReference type="RefSeq" id="WP_209590935.1">
    <property type="nucleotide sequence ID" value="NZ_JAGGMU010000002.1"/>
</dbReference>
<dbReference type="EMBL" id="JAGGMV010000002">
    <property type="protein sequence ID" value="MBP2201448.1"/>
    <property type="molecule type" value="Genomic_DNA"/>
</dbReference>
<dbReference type="Proteomes" id="UP000740329">
    <property type="component" value="Unassembled WGS sequence"/>
</dbReference>
<evidence type="ECO:0000256" key="1">
    <source>
        <dbReference type="ARBA" id="ARBA00006227"/>
    </source>
</evidence>
<dbReference type="GO" id="GO:0006412">
    <property type="term" value="P:translation"/>
    <property type="evidence" value="ECO:0007669"/>
    <property type="project" value="UniProtKB-UniRule"/>
</dbReference>
<evidence type="ECO:0000256" key="2">
    <source>
        <dbReference type="ARBA" id="ARBA00022980"/>
    </source>
</evidence>
<dbReference type="PANTHER" id="PTHR11545:SF3">
    <property type="entry name" value="LARGE RIBOSOMAL SUBUNIT PROTEIN UL13"/>
    <property type="match status" value="1"/>
</dbReference>
<dbReference type="Pfam" id="PF00572">
    <property type="entry name" value="Ribosomal_L13"/>
    <property type="match status" value="1"/>
</dbReference>
<accession>A0A8J7UR59</accession>
<keyword evidence="2 4" id="KW-0689">Ribosomal protein</keyword>
<evidence type="ECO:0000313" key="5">
    <source>
        <dbReference type="EMBL" id="MBP2201448.1"/>
    </source>
</evidence>
<comment type="subunit">
    <text evidence="4">Part of the 50S ribosomal subunit.</text>
</comment>
<evidence type="ECO:0000313" key="6">
    <source>
        <dbReference type="Proteomes" id="UP000740329"/>
    </source>
</evidence>
<evidence type="ECO:0000256" key="3">
    <source>
        <dbReference type="ARBA" id="ARBA00023274"/>
    </source>
</evidence>